<feature type="region of interest" description="Disordered" evidence="1">
    <location>
        <begin position="238"/>
        <end position="277"/>
    </location>
</feature>
<feature type="compositionally biased region" description="Low complexity" evidence="1">
    <location>
        <begin position="195"/>
        <end position="206"/>
    </location>
</feature>
<dbReference type="InterPro" id="IPR008258">
    <property type="entry name" value="Transglycosylase_SLT_dom_1"/>
</dbReference>
<gene>
    <name evidence="4" type="primary">trwN</name>
    <name evidence="4" type="ordered locus">XALp_3190</name>
</gene>
<dbReference type="KEGG" id="xal:XALp_3190"/>
<feature type="region of interest" description="Disordered" evidence="1">
    <location>
        <begin position="189"/>
        <end position="224"/>
    </location>
</feature>
<dbReference type="Pfam" id="PF01464">
    <property type="entry name" value="SLT"/>
    <property type="match status" value="1"/>
</dbReference>
<dbReference type="AlphaFoldDB" id="D6CKC0"/>
<geneLocation type="plasmid" evidence="4 5">
    <name>plasmI</name>
</geneLocation>
<name>D6CKC0_XANAP</name>
<accession>D6CKC0</accession>
<dbReference type="CDD" id="cd16892">
    <property type="entry name" value="LT_VirB1-like"/>
    <property type="match status" value="1"/>
</dbReference>
<dbReference type="Proteomes" id="UP000001890">
    <property type="component" value="Plasmid plasmI"/>
</dbReference>
<evidence type="ECO:0000259" key="3">
    <source>
        <dbReference type="Pfam" id="PF01464"/>
    </source>
</evidence>
<evidence type="ECO:0000313" key="4">
    <source>
        <dbReference type="EMBL" id="CAZ15909.1"/>
    </source>
</evidence>
<evidence type="ECO:0000256" key="2">
    <source>
        <dbReference type="SAM" id="SignalP"/>
    </source>
</evidence>
<keyword evidence="4" id="KW-0614">Plasmid</keyword>
<feature type="chain" id="PRO_5003081896" evidence="2">
    <location>
        <begin position="25"/>
        <end position="277"/>
    </location>
</feature>
<dbReference type="Gene3D" id="1.10.530.10">
    <property type="match status" value="1"/>
</dbReference>
<evidence type="ECO:0000256" key="1">
    <source>
        <dbReference type="SAM" id="MobiDB-lite"/>
    </source>
</evidence>
<feature type="domain" description="Transglycosylase SLT" evidence="3">
    <location>
        <begin position="35"/>
        <end position="171"/>
    </location>
</feature>
<reference evidence="5" key="1">
    <citation type="journal article" date="2009" name="BMC Genomics">
        <title>The complete genome sequence of Xanthomonas albilineans provides new insights into the reductive genome evolution of the xylem-limited Xanthomonadaceae.</title>
        <authorList>
            <person name="Pieretti I."/>
            <person name="Royer M."/>
            <person name="Barbe V."/>
            <person name="Carrere S."/>
            <person name="Koebnik R."/>
            <person name="Cociancich S."/>
            <person name="Couloux A."/>
            <person name="Darrasse A."/>
            <person name="Gouzy J."/>
            <person name="Jacques M.A."/>
            <person name="Lauber E."/>
            <person name="Manceau C."/>
            <person name="Mangenot S."/>
            <person name="Poussier S."/>
            <person name="Segurens B."/>
            <person name="Szurek B."/>
            <person name="Verdier V."/>
            <person name="Arlat M."/>
            <person name="Rott P."/>
        </authorList>
    </citation>
    <scope>NUCLEOTIDE SEQUENCE [LARGE SCALE GENOMIC DNA]</scope>
    <source>
        <strain evidence="5">GPE PC73 / CFBP 7063</strain>
        <plasmid evidence="5">Plasmid plasmI</plasmid>
    </source>
</reference>
<dbReference type="EMBL" id="FP340279">
    <property type="protein sequence ID" value="CAZ15909.1"/>
    <property type="molecule type" value="Genomic_DNA"/>
</dbReference>
<protein>
    <submittedName>
        <fullName evidence="4">Probable lytic transglycosylase protein</fullName>
    </submittedName>
</protein>
<dbReference type="SUPFAM" id="SSF53955">
    <property type="entry name" value="Lysozyme-like"/>
    <property type="match status" value="1"/>
</dbReference>
<keyword evidence="5" id="KW-1185">Reference proteome</keyword>
<organism evidence="5">
    <name type="scientific">Xanthomonas albilineans (strain GPE PC73 / CFBP 7063)</name>
    <dbReference type="NCBI Taxonomy" id="380358"/>
    <lineage>
        <taxon>Bacteria</taxon>
        <taxon>Pseudomonadati</taxon>
        <taxon>Pseudomonadota</taxon>
        <taxon>Gammaproteobacteria</taxon>
        <taxon>Lysobacterales</taxon>
        <taxon>Lysobacteraceae</taxon>
        <taxon>Xanthomonas</taxon>
    </lineage>
</organism>
<feature type="signal peptide" evidence="2">
    <location>
        <begin position="1"/>
        <end position="24"/>
    </location>
</feature>
<dbReference type="InterPro" id="IPR023346">
    <property type="entry name" value="Lysozyme-like_dom_sf"/>
</dbReference>
<evidence type="ECO:0000313" key="5">
    <source>
        <dbReference type="Proteomes" id="UP000001890"/>
    </source>
</evidence>
<proteinExistence type="predicted"/>
<feature type="compositionally biased region" description="Low complexity" evidence="1">
    <location>
        <begin position="238"/>
        <end position="254"/>
    </location>
</feature>
<keyword evidence="2" id="KW-0732">Signal</keyword>
<sequence>MWIRSLSLVSILAVCRTLVVPAYAQDHSETFLALAHTCAPSVDPSTLAALVQHESAFDPLAINVNGPDKLPRQPVSVEEAVATAEYLASHGYSFDVGIAQVNSANVRKFNIRWVDVFHPCPNLQAAAAILRDCYARASAGEGDPQIALREALSCYNTGTFDRGQVNGYVRKVEVAAGIAPHVHVPPLLPLKPGQAAKNAAPAAPAAPTDPQTPKSNGLPDAFAQARGDAFDRAALMAAPADAAKTDPATPSAADADADADASKASPVMLKQLSGSHK</sequence>